<accession>A0A7V8VE40</accession>
<organism evidence="1 2">
    <name type="scientific">Thermogemmata fonticola</name>
    <dbReference type="NCBI Taxonomy" id="2755323"/>
    <lineage>
        <taxon>Bacteria</taxon>
        <taxon>Pseudomonadati</taxon>
        <taxon>Planctomycetota</taxon>
        <taxon>Planctomycetia</taxon>
        <taxon>Gemmatales</taxon>
        <taxon>Gemmataceae</taxon>
        <taxon>Thermogemmata</taxon>
    </lineage>
</organism>
<sequence length="65" mass="7128">MGEANGAAAQRLTASPACAERFSTAAQHQKLFPQGTQRFSSVLSRFASCLWEGRRHDSDRLFSLA</sequence>
<protein>
    <submittedName>
        <fullName evidence="1">Uncharacterized protein</fullName>
    </submittedName>
</protein>
<dbReference type="AlphaFoldDB" id="A0A7V8VE40"/>
<evidence type="ECO:0000313" key="2">
    <source>
        <dbReference type="Proteomes" id="UP000542342"/>
    </source>
</evidence>
<keyword evidence="2" id="KW-1185">Reference proteome</keyword>
<dbReference type="Proteomes" id="UP000542342">
    <property type="component" value="Unassembled WGS sequence"/>
</dbReference>
<dbReference type="EMBL" id="JACEFB010000004">
    <property type="protein sequence ID" value="MBA2226180.1"/>
    <property type="molecule type" value="Genomic_DNA"/>
</dbReference>
<dbReference type="RefSeq" id="WP_194537601.1">
    <property type="nucleotide sequence ID" value="NZ_JACEFB010000004.1"/>
</dbReference>
<proteinExistence type="predicted"/>
<evidence type="ECO:0000313" key="1">
    <source>
        <dbReference type="EMBL" id="MBA2226180.1"/>
    </source>
</evidence>
<comment type="caution">
    <text evidence="1">The sequence shown here is derived from an EMBL/GenBank/DDBJ whole genome shotgun (WGS) entry which is preliminary data.</text>
</comment>
<gene>
    <name evidence="1" type="ORF">H0921_08400</name>
</gene>
<reference evidence="1 2" key="1">
    <citation type="submission" date="2020-07" db="EMBL/GenBank/DDBJ databases">
        <title>Thermogemmata thermophila gen. nov., sp. nov., a novel moderate thermophilic planctomycete from a Kamchatka hot spring.</title>
        <authorList>
            <person name="Elcheninov A.G."/>
            <person name="Podosokorskaya O.A."/>
            <person name="Kovaleva O.L."/>
            <person name="Novikov A."/>
            <person name="Bonch-Osmolovskaya E.A."/>
            <person name="Toshchakov S.V."/>
            <person name="Kublanov I.V."/>
        </authorList>
    </citation>
    <scope>NUCLEOTIDE SEQUENCE [LARGE SCALE GENOMIC DNA]</scope>
    <source>
        <strain evidence="1 2">2918</strain>
    </source>
</reference>
<name>A0A7V8VE40_9BACT</name>